<feature type="domain" description="MHD" evidence="2">
    <location>
        <begin position="1"/>
        <end position="97"/>
    </location>
</feature>
<reference evidence="3 4" key="1">
    <citation type="submission" date="2019-05" db="EMBL/GenBank/DDBJ databases">
        <title>Another draft genome of Portunus trituberculatus and its Hox gene families provides insights of decapod evolution.</title>
        <authorList>
            <person name="Jeong J.-H."/>
            <person name="Song I."/>
            <person name="Kim S."/>
            <person name="Choi T."/>
            <person name="Kim D."/>
            <person name="Ryu S."/>
            <person name="Kim W."/>
        </authorList>
    </citation>
    <scope>NUCLEOTIDE SEQUENCE [LARGE SCALE GENOMIC DNA]</scope>
    <source>
        <tissue evidence="3">Muscle</tissue>
    </source>
</reference>
<evidence type="ECO:0000313" key="3">
    <source>
        <dbReference type="EMBL" id="MPC78353.1"/>
    </source>
</evidence>
<accession>A0A5B7I7R3</accession>
<dbReference type="Pfam" id="PF10291">
    <property type="entry name" value="muHD"/>
    <property type="match status" value="1"/>
</dbReference>
<proteinExistence type="predicted"/>
<evidence type="ECO:0000256" key="1">
    <source>
        <dbReference type="ARBA" id="ARBA00004283"/>
    </source>
</evidence>
<comment type="subcellular location">
    <subcellularLocation>
        <location evidence="1">Membrane</location>
        <location evidence="1">Clathrin-coated pit</location>
        <topology evidence="1">Peripheral membrane protein</topology>
        <orientation evidence="1">Cytoplasmic side</orientation>
    </subcellularLocation>
</comment>
<dbReference type="InterPro" id="IPR018808">
    <property type="entry name" value="Muniscin_C"/>
</dbReference>
<dbReference type="EMBL" id="VSRR010048198">
    <property type="protein sequence ID" value="MPC78353.1"/>
    <property type="molecule type" value="Genomic_DNA"/>
</dbReference>
<dbReference type="InterPro" id="IPR028565">
    <property type="entry name" value="MHD"/>
</dbReference>
<dbReference type="Proteomes" id="UP000324222">
    <property type="component" value="Unassembled WGS sequence"/>
</dbReference>
<sequence>MNALTSLLRKQAEGNPSASYFNVDMIKYQVNTLNGATTSPLQLVSYWKCEDNHTDLRIDYKYNPHALASPSPLLNVNVMVPVDGIVKNMQSKPQGQW</sequence>
<dbReference type="GO" id="GO:0005905">
    <property type="term" value="C:clathrin-coated pit"/>
    <property type="evidence" value="ECO:0007669"/>
    <property type="project" value="UniProtKB-SubCell"/>
</dbReference>
<dbReference type="PROSITE" id="PS51072">
    <property type="entry name" value="MHD"/>
    <property type="match status" value="1"/>
</dbReference>
<evidence type="ECO:0000259" key="2">
    <source>
        <dbReference type="PROSITE" id="PS51072"/>
    </source>
</evidence>
<protein>
    <submittedName>
        <fullName evidence="3">F-BAR domain only protein 2</fullName>
    </submittedName>
</protein>
<evidence type="ECO:0000313" key="4">
    <source>
        <dbReference type="Proteomes" id="UP000324222"/>
    </source>
</evidence>
<dbReference type="AlphaFoldDB" id="A0A5B7I7R3"/>
<organism evidence="3 4">
    <name type="scientific">Portunus trituberculatus</name>
    <name type="common">Swimming crab</name>
    <name type="synonym">Neptunus trituberculatus</name>
    <dbReference type="NCBI Taxonomy" id="210409"/>
    <lineage>
        <taxon>Eukaryota</taxon>
        <taxon>Metazoa</taxon>
        <taxon>Ecdysozoa</taxon>
        <taxon>Arthropoda</taxon>
        <taxon>Crustacea</taxon>
        <taxon>Multicrustacea</taxon>
        <taxon>Malacostraca</taxon>
        <taxon>Eumalacostraca</taxon>
        <taxon>Eucarida</taxon>
        <taxon>Decapoda</taxon>
        <taxon>Pleocyemata</taxon>
        <taxon>Brachyura</taxon>
        <taxon>Eubrachyura</taxon>
        <taxon>Portunoidea</taxon>
        <taxon>Portunidae</taxon>
        <taxon>Portuninae</taxon>
        <taxon>Portunus</taxon>
    </lineage>
</organism>
<comment type="caution">
    <text evidence="3">The sequence shown here is derived from an EMBL/GenBank/DDBJ whole genome shotgun (WGS) entry which is preliminary data.</text>
</comment>
<gene>
    <name evidence="3" type="primary">fcho2_2</name>
    <name evidence="3" type="ORF">E2C01_072837</name>
</gene>
<keyword evidence="4" id="KW-1185">Reference proteome</keyword>
<dbReference type="OrthoDB" id="5593455at2759"/>
<name>A0A5B7I7R3_PORTR</name>